<dbReference type="PROSITE" id="PS51192">
    <property type="entry name" value="HELICASE_ATP_BIND_1"/>
    <property type="match status" value="1"/>
</dbReference>
<dbReference type="AlphaFoldDB" id="A0A1M5BTL1"/>
<keyword evidence="3" id="KW-0347">Helicase</keyword>
<proteinExistence type="predicted"/>
<dbReference type="SMART" id="SM00490">
    <property type="entry name" value="HELICc"/>
    <property type="match status" value="1"/>
</dbReference>
<feature type="domain" description="Helicase ATP-binding" evidence="1">
    <location>
        <begin position="36"/>
        <end position="207"/>
    </location>
</feature>
<feature type="domain" description="Helicase C-terminal" evidence="2">
    <location>
        <begin position="237"/>
        <end position="394"/>
    </location>
</feature>
<dbReference type="PANTHER" id="PTHR47396:SF1">
    <property type="entry name" value="ATP-DEPENDENT HELICASE IRC3-RELATED"/>
    <property type="match status" value="1"/>
</dbReference>
<name>A0A1M5BTL1_9BACT</name>
<sequence>MPYFIDNKHFFNLEPFNEHGLRDCQLGAIWALKSYKTNGTNEVAALISMPTGSGKTAIMMAACFELGLNKILIVVPSKILRRQISNQFRELQILKNRNCLDVNVPQVAVYEVTNRKKSRQEWETILNSHDVIVSHPNSISPYYQGLEPIPNDLIDAVFVDEAHHEPAPTWQSINSFYRTQIKVFFTATPFRRDRKRMRAKLIYHFSLEQALEKGILRPIDFRGESIGNHAPDSNEALLETAKAVFDEERLTNPTCSILIRTDRIEDVQNLATLYNESGFDVDVIHSKRSSSVNENLIKKVNNGELDGLVCVGIASEGLDIPNLKVAVLHATPRSIPYTIQFLGRISRTPLDQEGPAKLIANTDAVRGEVRRLYKSDSSWRLLIPQIVDEQMQLARHYRSSQAKEEDFQMPELNVYFSALIYSTPANFNFQDQISCKSIDFEIIHYEQTDDESPLIIVTAHNKPIDWASREIYIEDLLDVHLLYHASEHNLLFELTTSELALGSFKESIINIELPSITHGRLFKTLSQFSQSDYLMVGMKNSALTGSSHPSYKTLIGSSVQAAIRSSEGRIFGTGHAVLRLDEENTWGIATRKGRVWAMKRGTASEFKEWCDQLCTLIVDGPIIANLPGLSFLATTELATTIEEIPVAIIPDSLFFKAYSVTISSPNHEPIRNFTPILNGISLQENNSRLLGTLQLDDLSFNFSFDLNRDRLWSIDGANNVTVFAERRDDTIVDKRIEDVFNEYPPSLALPDGSIIVGRNRIIPSNDIENLPDEIWKEKNWNGCNIRSEAYDENPNGDIPVINHTIELLKPSLVQESDVIFLDDGAHEIADLIYFDSANSTIHFIHCKYSGENNAGCRKSDCDELFAQAMRSIHWISSPILLDRINNRLANAQNSQIVYGSDELFETISESYRVNNWKFNIILVQPGFRISQVSDKNRANNNVYELAIPMFERIIGSNGNIEIWGT</sequence>
<reference evidence="3 4" key="1">
    <citation type="submission" date="2016-11" db="EMBL/GenBank/DDBJ databases">
        <authorList>
            <person name="Jaros S."/>
            <person name="Januszkiewicz K."/>
            <person name="Wedrychowicz H."/>
        </authorList>
    </citation>
    <scope>NUCLEOTIDE SEQUENCE [LARGE SCALE GENOMIC DNA]</scope>
    <source>
        <strain evidence="3 4">DSM 26897</strain>
    </source>
</reference>
<dbReference type="GO" id="GO:0003677">
    <property type="term" value="F:DNA binding"/>
    <property type="evidence" value="ECO:0007669"/>
    <property type="project" value="InterPro"/>
</dbReference>
<dbReference type="InterPro" id="IPR050742">
    <property type="entry name" value="Helicase_Restrict-Modif_Enz"/>
</dbReference>
<dbReference type="RefSeq" id="WP_073043317.1">
    <property type="nucleotide sequence ID" value="NZ_FQUO01000008.1"/>
</dbReference>
<evidence type="ECO:0000259" key="1">
    <source>
        <dbReference type="PROSITE" id="PS51192"/>
    </source>
</evidence>
<protein>
    <submittedName>
        <fullName evidence="3">Superfamily II DNA or RNA helicase</fullName>
    </submittedName>
</protein>
<dbReference type="SMART" id="SM00487">
    <property type="entry name" value="DEXDc"/>
    <property type="match status" value="1"/>
</dbReference>
<dbReference type="STRING" id="1302690.BUE76_17715"/>
<dbReference type="OrthoDB" id="9759819at2"/>
<dbReference type="InterPro" id="IPR001650">
    <property type="entry name" value="Helicase_C-like"/>
</dbReference>
<keyword evidence="3" id="KW-0378">Hydrolase</keyword>
<evidence type="ECO:0000259" key="2">
    <source>
        <dbReference type="PROSITE" id="PS51194"/>
    </source>
</evidence>
<keyword evidence="3" id="KW-0067">ATP-binding</keyword>
<accession>A0A1M5BTL1</accession>
<dbReference type="EMBL" id="FQUO01000008">
    <property type="protein sequence ID" value="SHF45893.1"/>
    <property type="molecule type" value="Genomic_DNA"/>
</dbReference>
<evidence type="ECO:0000313" key="4">
    <source>
        <dbReference type="Proteomes" id="UP000184368"/>
    </source>
</evidence>
<dbReference type="Pfam" id="PF04851">
    <property type="entry name" value="ResIII"/>
    <property type="match status" value="1"/>
</dbReference>
<gene>
    <name evidence="3" type="ORF">SAMN05444008_10892</name>
</gene>
<dbReference type="PROSITE" id="PS51194">
    <property type="entry name" value="HELICASE_CTER"/>
    <property type="match status" value="1"/>
</dbReference>
<dbReference type="GO" id="GO:0004386">
    <property type="term" value="F:helicase activity"/>
    <property type="evidence" value="ECO:0007669"/>
    <property type="project" value="UniProtKB-KW"/>
</dbReference>
<dbReference type="GO" id="GO:0016787">
    <property type="term" value="F:hydrolase activity"/>
    <property type="evidence" value="ECO:0007669"/>
    <property type="project" value="InterPro"/>
</dbReference>
<keyword evidence="4" id="KW-1185">Reference proteome</keyword>
<dbReference type="Pfam" id="PF00271">
    <property type="entry name" value="Helicase_C"/>
    <property type="match status" value="1"/>
</dbReference>
<dbReference type="GO" id="GO:0005524">
    <property type="term" value="F:ATP binding"/>
    <property type="evidence" value="ECO:0007669"/>
    <property type="project" value="InterPro"/>
</dbReference>
<dbReference type="InterPro" id="IPR006935">
    <property type="entry name" value="Helicase/UvrB_N"/>
</dbReference>
<dbReference type="SUPFAM" id="SSF52540">
    <property type="entry name" value="P-loop containing nucleoside triphosphate hydrolases"/>
    <property type="match status" value="1"/>
</dbReference>
<dbReference type="Proteomes" id="UP000184368">
    <property type="component" value="Unassembled WGS sequence"/>
</dbReference>
<keyword evidence="3" id="KW-0547">Nucleotide-binding</keyword>
<dbReference type="Gene3D" id="3.40.50.300">
    <property type="entry name" value="P-loop containing nucleotide triphosphate hydrolases"/>
    <property type="match status" value="2"/>
</dbReference>
<dbReference type="GO" id="GO:0005829">
    <property type="term" value="C:cytosol"/>
    <property type="evidence" value="ECO:0007669"/>
    <property type="project" value="TreeGrafter"/>
</dbReference>
<evidence type="ECO:0000313" key="3">
    <source>
        <dbReference type="EMBL" id="SHF45893.1"/>
    </source>
</evidence>
<dbReference type="PANTHER" id="PTHR47396">
    <property type="entry name" value="TYPE I RESTRICTION ENZYME ECOKI R PROTEIN"/>
    <property type="match status" value="1"/>
</dbReference>
<dbReference type="InterPro" id="IPR014001">
    <property type="entry name" value="Helicase_ATP-bd"/>
</dbReference>
<dbReference type="InterPro" id="IPR027417">
    <property type="entry name" value="P-loop_NTPase"/>
</dbReference>
<organism evidence="3 4">
    <name type="scientific">Cnuella takakiae</name>
    <dbReference type="NCBI Taxonomy" id="1302690"/>
    <lineage>
        <taxon>Bacteria</taxon>
        <taxon>Pseudomonadati</taxon>
        <taxon>Bacteroidota</taxon>
        <taxon>Chitinophagia</taxon>
        <taxon>Chitinophagales</taxon>
        <taxon>Chitinophagaceae</taxon>
        <taxon>Cnuella</taxon>
    </lineage>
</organism>